<keyword evidence="1" id="KW-0472">Membrane</keyword>
<accession>A0A4T2C563</accession>
<feature type="transmembrane region" description="Helical" evidence="1">
    <location>
        <begin position="96"/>
        <end position="117"/>
    </location>
</feature>
<name>A0A4T2C563_9MICO</name>
<reference evidence="2 3" key="1">
    <citation type="journal article" date="2019" name="Microorganisms">
        <title>Systematic Affiliation and Genome Analysis of Subtercola vilae DB165(T) with Particular Emphasis on Cold Adaptation of an Isolate from a High-Altitude Cold Volcano Lake.</title>
        <authorList>
            <person name="Villalobos A.S."/>
            <person name="Wiese J."/>
            <person name="Imhoff J.F."/>
            <person name="Dorador C."/>
            <person name="Keller A."/>
            <person name="Hentschel U."/>
        </authorList>
    </citation>
    <scope>NUCLEOTIDE SEQUENCE [LARGE SCALE GENOMIC DNA]</scope>
    <source>
        <strain evidence="2 3">DB165</strain>
    </source>
</reference>
<keyword evidence="1" id="KW-1133">Transmembrane helix</keyword>
<feature type="transmembrane region" description="Helical" evidence="1">
    <location>
        <begin position="176"/>
        <end position="197"/>
    </location>
</feature>
<evidence type="ECO:0000313" key="2">
    <source>
        <dbReference type="EMBL" id="TIH38341.1"/>
    </source>
</evidence>
<dbReference type="AlphaFoldDB" id="A0A4T2C563"/>
<dbReference type="InterPro" id="IPR009781">
    <property type="entry name" value="DUF1345"/>
</dbReference>
<keyword evidence="3" id="KW-1185">Reference proteome</keyword>
<dbReference type="EMBL" id="QYRT01000009">
    <property type="protein sequence ID" value="TIH38341.1"/>
    <property type="molecule type" value="Genomic_DNA"/>
</dbReference>
<feature type="transmembrane region" description="Helical" evidence="1">
    <location>
        <begin position="62"/>
        <end position="84"/>
    </location>
</feature>
<dbReference type="Proteomes" id="UP000306192">
    <property type="component" value="Unassembled WGS sequence"/>
</dbReference>
<gene>
    <name evidence="2" type="ORF">D4765_06800</name>
</gene>
<evidence type="ECO:0000256" key="1">
    <source>
        <dbReference type="SAM" id="Phobius"/>
    </source>
</evidence>
<feature type="transmembrane region" description="Helical" evidence="1">
    <location>
        <begin position="24"/>
        <end position="41"/>
    </location>
</feature>
<evidence type="ECO:0000313" key="3">
    <source>
        <dbReference type="Proteomes" id="UP000306192"/>
    </source>
</evidence>
<organism evidence="2 3">
    <name type="scientific">Subtercola vilae</name>
    <dbReference type="NCBI Taxonomy" id="2056433"/>
    <lineage>
        <taxon>Bacteria</taxon>
        <taxon>Bacillati</taxon>
        <taxon>Actinomycetota</taxon>
        <taxon>Actinomycetes</taxon>
        <taxon>Micrococcales</taxon>
        <taxon>Microbacteriaceae</taxon>
        <taxon>Subtercola</taxon>
    </lineage>
</organism>
<keyword evidence="1" id="KW-0812">Transmembrane</keyword>
<proteinExistence type="predicted"/>
<comment type="caution">
    <text evidence="2">The sequence shown here is derived from an EMBL/GenBank/DDBJ whole genome shotgun (WGS) entry which is preliminary data.</text>
</comment>
<protein>
    <submittedName>
        <fullName evidence="2">DUF1345 domain-containing protein</fullName>
    </submittedName>
</protein>
<dbReference type="Pfam" id="PF07077">
    <property type="entry name" value="DUF1345"/>
    <property type="match status" value="1"/>
</dbReference>
<dbReference type="OrthoDB" id="64737at2"/>
<sequence>MLVIGLLFGLGAGALGYWSGAVVVGWIAASLTYLVWVWARVHHLSPEQTASHATREDPSRPVAEVLILLASVASIGAVVIVLLGSSDQSGAERFGAGALGLVSLALSWTLVHTLYTLRYASLFYRGSDGGVDFNQKESPRYSDFAYVAFTIGMTYQVSDTTFQSSDFRSTALRHALLSYVFGAVILAATINLVAGLAGK</sequence>